<dbReference type="FunFam" id="3.90.190.10:FF:000102">
    <property type="entry name" value="Receptor-type tyrosine-protein phosphatase"/>
    <property type="match status" value="1"/>
</dbReference>
<evidence type="ECO:0000256" key="8">
    <source>
        <dbReference type="ARBA" id="ARBA00023136"/>
    </source>
</evidence>
<evidence type="ECO:0000256" key="3">
    <source>
        <dbReference type="ARBA" id="ARBA00022692"/>
    </source>
</evidence>
<feature type="transmembrane region" description="Helical" evidence="11">
    <location>
        <begin position="532"/>
        <end position="552"/>
    </location>
</feature>
<keyword evidence="4" id="KW-0732">Signal</keyword>
<evidence type="ECO:0000313" key="16">
    <source>
        <dbReference type="WBParaSite" id="SVE_1985600.3"/>
    </source>
</evidence>
<dbReference type="InterPro" id="IPR029021">
    <property type="entry name" value="Prot-tyrosine_phosphatase-like"/>
</dbReference>
<dbReference type="SMART" id="SM00194">
    <property type="entry name" value="PTPc"/>
    <property type="match status" value="1"/>
</dbReference>
<feature type="domain" description="Tyrosine-protein phosphatase" evidence="12">
    <location>
        <begin position="607"/>
        <end position="862"/>
    </location>
</feature>
<dbReference type="GO" id="GO:0045202">
    <property type="term" value="C:synapse"/>
    <property type="evidence" value="ECO:0007669"/>
    <property type="project" value="UniProtKB-ARBA"/>
</dbReference>
<keyword evidence="8 11" id="KW-0472">Membrane</keyword>
<evidence type="ECO:0000256" key="5">
    <source>
        <dbReference type="ARBA" id="ARBA00022801"/>
    </source>
</evidence>
<dbReference type="Gene3D" id="2.60.40.10">
    <property type="entry name" value="Immunoglobulins"/>
    <property type="match status" value="4"/>
</dbReference>
<dbReference type="PANTHER" id="PTHR46957">
    <property type="entry name" value="CYTOKINE RECEPTOR"/>
    <property type="match status" value="1"/>
</dbReference>
<dbReference type="InterPro" id="IPR013783">
    <property type="entry name" value="Ig-like_fold"/>
</dbReference>
<evidence type="ECO:0000256" key="10">
    <source>
        <dbReference type="ARBA" id="ARBA00051722"/>
    </source>
</evidence>
<keyword evidence="5" id="KW-0378">Hydrolase</keyword>
<evidence type="ECO:0000256" key="11">
    <source>
        <dbReference type="SAM" id="Phobius"/>
    </source>
</evidence>
<dbReference type="PROSITE" id="PS50056">
    <property type="entry name" value="TYR_PHOSPHATASE_2"/>
    <property type="match status" value="1"/>
</dbReference>
<dbReference type="PROSITE" id="PS50853">
    <property type="entry name" value="FN3"/>
    <property type="match status" value="4"/>
</dbReference>
<keyword evidence="3 11" id="KW-0812">Transmembrane</keyword>
<evidence type="ECO:0000256" key="4">
    <source>
        <dbReference type="ARBA" id="ARBA00022729"/>
    </source>
</evidence>
<evidence type="ECO:0000259" key="14">
    <source>
        <dbReference type="PROSITE" id="PS50853"/>
    </source>
</evidence>
<comment type="subcellular location">
    <subcellularLocation>
        <location evidence="1">Membrane</location>
        <topology evidence="1">Single-pass membrane protein</topology>
    </subcellularLocation>
</comment>
<dbReference type="SUPFAM" id="SSF49265">
    <property type="entry name" value="Fibronectin type III"/>
    <property type="match status" value="2"/>
</dbReference>
<dbReference type="Pfam" id="PF00102">
    <property type="entry name" value="Y_phosphatase"/>
    <property type="match status" value="2"/>
</dbReference>
<dbReference type="STRING" id="75913.A0A0K0G543"/>
<dbReference type="InterPro" id="IPR016130">
    <property type="entry name" value="Tyr_Pase_AS"/>
</dbReference>
<dbReference type="PANTHER" id="PTHR46957:SF3">
    <property type="entry name" value="CYTOKINE RECEPTOR"/>
    <property type="match status" value="1"/>
</dbReference>
<dbReference type="Pfam" id="PF00041">
    <property type="entry name" value="fn3"/>
    <property type="match status" value="2"/>
</dbReference>
<dbReference type="InterPro" id="IPR003595">
    <property type="entry name" value="Tyr_Pase_cat"/>
</dbReference>
<reference evidence="15" key="1">
    <citation type="submission" date="2014-07" db="EMBL/GenBank/DDBJ databases">
        <authorList>
            <person name="Martin A.A"/>
            <person name="De Silva N."/>
        </authorList>
    </citation>
    <scope>NUCLEOTIDE SEQUENCE</scope>
</reference>
<proteinExistence type="predicted"/>
<organism evidence="15 16">
    <name type="scientific">Strongyloides venezuelensis</name>
    <name type="common">Threadworm</name>
    <dbReference type="NCBI Taxonomy" id="75913"/>
    <lineage>
        <taxon>Eukaryota</taxon>
        <taxon>Metazoa</taxon>
        <taxon>Ecdysozoa</taxon>
        <taxon>Nematoda</taxon>
        <taxon>Chromadorea</taxon>
        <taxon>Rhabditida</taxon>
        <taxon>Tylenchina</taxon>
        <taxon>Panagrolaimomorpha</taxon>
        <taxon>Strongyloidoidea</taxon>
        <taxon>Strongyloididae</taxon>
        <taxon>Strongyloides</taxon>
    </lineage>
</organism>
<dbReference type="PROSITE" id="PS50055">
    <property type="entry name" value="TYR_PHOSPHATASE_PTP"/>
    <property type="match status" value="1"/>
</dbReference>
<dbReference type="InterPro" id="IPR050713">
    <property type="entry name" value="RTP_Phos/Ushers"/>
</dbReference>
<comment type="catalytic activity">
    <reaction evidence="10">
        <text>O-phospho-L-tyrosyl-[protein] + H2O = L-tyrosyl-[protein] + phosphate</text>
        <dbReference type="Rhea" id="RHEA:10684"/>
        <dbReference type="Rhea" id="RHEA-COMP:10136"/>
        <dbReference type="Rhea" id="RHEA-COMP:20101"/>
        <dbReference type="ChEBI" id="CHEBI:15377"/>
        <dbReference type="ChEBI" id="CHEBI:43474"/>
        <dbReference type="ChEBI" id="CHEBI:46858"/>
        <dbReference type="ChEBI" id="CHEBI:61978"/>
        <dbReference type="EC" id="3.1.3.48"/>
    </reaction>
</comment>
<dbReference type="InterPro" id="IPR003961">
    <property type="entry name" value="FN3_dom"/>
</dbReference>
<feature type="domain" description="Fibronectin type-III" evidence="14">
    <location>
        <begin position="96"/>
        <end position="189"/>
    </location>
</feature>
<dbReference type="Proteomes" id="UP000035680">
    <property type="component" value="Unassembled WGS sequence"/>
</dbReference>
<dbReference type="SMART" id="SM00060">
    <property type="entry name" value="FN3"/>
    <property type="match status" value="4"/>
</dbReference>
<feature type="domain" description="Fibronectin type-III" evidence="14">
    <location>
        <begin position="288"/>
        <end position="387"/>
    </location>
</feature>
<feature type="domain" description="Fibronectin type-III" evidence="14">
    <location>
        <begin position="388"/>
        <end position="495"/>
    </location>
</feature>
<keyword evidence="7 11" id="KW-1133">Transmembrane helix</keyword>
<reference evidence="16" key="2">
    <citation type="submission" date="2015-08" db="UniProtKB">
        <authorList>
            <consortium name="WormBaseParasite"/>
        </authorList>
    </citation>
    <scope>IDENTIFICATION</scope>
</reference>
<dbReference type="GO" id="GO:0004725">
    <property type="term" value="F:protein tyrosine phosphatase activity"/>
    <property type="evidence" value="ECO:0007669"/>
    <property type="project" value="UniProtKB-EC"/>
</dbReference>
<keyword evidence="6" id="KW-0904">Protein phosphatase</keyword>
<evidence type="ECO:0000256" key="1">
    <source>
        <dbReference type="ARBA" id="ARBA00004167"/>
    </source>
</evidence>
<dbReference type="SMART" id="SM00404">
    <property type="entry name" value="PTPc_motif"/>
    <property type="match status" value="1"/>
</dbReference>
<dbReference type="InterPro" id="IPR000387">
    <property type="entry name" value="Tyr_Pase_dom"/>
</dbReference>
<dbReference type="CDD" id="cd00063">
    <property type="entry name" value="FN3"/>
    <property type="match status" value="4"/>
</dbReference>
<accession>A0A0K0G543</accession>
<evidence type="ECO:0000259" key="12">
    <source>
        <dbReference type="PROSITE" id="PS50055"/>
    </source>
</evidence>
<evidence type="ECO:0000313" key="15">
    <source>
        <dbReference type="Proteomes" id="UP000035680"/>
    </source>
</evidence>
<sequence>MAPDFESPQLIRRLDWYHEDILIASYQQTALIDLNKQWWVAGMRYELIKPFYELRIQPILPEDSGNYKCRLEADPLFIQNEITFIIPIIVMVRPPPPSKPFVTSYSEKNVTLTWNHSIAKAHMPILKYSILISQVNADDIQVALTKSNETTITITKLLPYTKYAFSVRAENPAGYSNFGQEIIFRTMGEPPKKPPKIVSIFNETNGCINVKWLGPTVTTGEISGYRIMVHRLGSDNMREWYFKTTSNSLCSLAYHQDYRLSIEADNGFGYSPSVTQIFRTDIGIPETPPEPISAVPLSSTAIQLSWKEPTKPNGPITAFHVYFYPFHLPKNAILLKLNVAHEDQTKIYNYNITKLQPNTTYLFRITAVTEKGESDKSNTIEGTTNYAIPISPIITNISTDCLKQSVKISWTPVGREAFYYTVYLQTFKDSYKTLNNHKSTIQSFNSTVTSMIIEGLTLNVEYMIRVTAFLKKINLKDTIYESEASKNEMFMLKEKCDLYHSLCMSKEENCKPLENGNHEKREALMPTSNTSFILIIILTIFGIISLIGTYLYKQYCNTAKNYSKKSNSCSNQETTALVYDDNCGDAIPIASFEKYCQTLEANNNSLYIEQFESLPVDDEKLEVEGSDVCQEVQQKNRYLNIGAYESTRIKLNGNGTSDYINANYIDSCNKRKAYIATQAPLPNTFSDFWSMVWQEKCNVIVCITKMIEKGRRKCDQYWPNEIKRNEIIGNFTIVMVSESTNAYFTHRVLTLKSNKCLVPERIIHHLQFTAWPDHGVPDNYFPLLSFMNYVSSLESNEPLIVHCSAGVGRSGSYILIDSIRKHLTRDENINIYSHLQHMRQQRGKLVQTLEQYIFCHESIRGLIKYGITRIPTKQFTNFVQYLIETTQTGKTALQLQYEDLCKCNHLIPCYFPIGYTILPGYHRLDEFIVANYPAETYKLWDTVYNNSCQTICCLMSFDDYTKFWSVSPEVSSYYSEDDGITRVVTKKIENQSIFIRTNESEDELVVRIIQIDPDEFKNDVWNIIESVQLQLLQYHNNNTMILVPEYSNIKTAFKYSILTAIGCQIEHEKHVDVLQYLSSYHNIRCNCWSKQSDIEFIYDKTLELIQLQKD</sequence>
<evidence type="ECO:0000256" key="7">
    <source>
        <dbReference type="ARBA" id="ARBA00022989"/>
    </source>
</evidence>
<dbReference type="GO" id="GO:0043235">
    <property type="term" value="C:receptor complex"/>
    <property type="evidence" value="ECO:0007669"/>
    <property type="project" value="TreeGrafter"/>
</dbReference>
<dbReference type="Gene3D" id="3.90.190.10">
    <property type="entry name" value="Protein tyrosine phosphatase superfamily"/>
    <property type="match status" value="2"/>
</dbReference>
<evidence type="ECO:0000256" key="9">
    <source>
        <dbReference type="ARBA" id="ARBA00023180"/>
    </source>
</evidence>
<feature type="domain" description="Fibronectin type-III" evidence="14">
    <location>
        <begin position="194"/>
        <end position="287"/>
    </location>
</feature>
<dbReference type="SUPFAM" id="SSF52799">
    <property type="entry name" value="(Phosphotyrosine protein) phosphatases II"/>
    <property type="match status" value="2"/>
</dbReference>
<dbReference type="EC" id="3.1.3.48" evidence="2"/>
<dbReference type="AlphaFoldDB" id="A0A0K0G543"/>
<dbReference type="WBParaSite" id="SVE_1985600.3">
    <property type="protein sequence ID" value="SVE_1985600.3"/>
    <property type="gene ID" value="SVE_1985600"/>
</dbReference>
<dbReference type="InterPro" id="IPR000242">
    <property type="entry name" value="PTP_cat"/>
</dbReference>
<protein>
    <recommendedName>
        <fullName evidence="2">protein-tyrosine-phosphatase</fullName>
        <ecNumber evidence="2">3.1.3.48</ecNumber>
    </recommendedName>
</protein>
<evidence type="ECO:0000259" key="13">
    <source>
        <dbReference type="PROSITE" id="PS50056"/>
    </source>
</evidence>
<keyword evidence="15" id="KW-1185">Reference proteome</keyword>
<evidence type="ECO:0000256" key="2">
    <source>
        <dbReference type="ARBA" id="ARBA00013064"/>
    </source>
</evidence>
<dbReference type="GO" id="GO:0016020">
    <property type="term" value="C:membrane"/>
    <property type="evidence" value="ECO:0007669"/>
    <property type="project" value="UniProtKB-SubCell"/>
</dbReference>
<dbReference type="InterPro" id="IPR036116">
    <property type="entry name" value="FN3_sf"/>
</dbReference>
<keyword evidence="9" id="KW-0325">Glycoprotein</keyword>
<evidence type="ECO:0000256" key="6">
    <source>
        <dbReference type="ARBA" id="ARBA00022912"/>
    </source>
</evidence>
<dbReference type="PRINTS" id="PR00700">
    <property type="entry name" value="PRTYPHPHTASE"/>
</dbReference>
<feature type="domain" description="Tyrosine specific protein phosphatases" evidence="13">
    <location>
        <begin position="784"/>
        <end position="853"/>
    </location>
</feature>
<dbReference type="PROSITE" id="PS00383">
    <property type="entry name" value="TYR_PHOSPHATASE_1"/>
    <property type="match status" value="1"/>
</dbReference>
<name>A0A0K0G543_STRVS</name>